<reference evidence="2" key="1">
    <citation type="submission" date="2022-11" db="EMBL/GenBank/DDBJ databases">
        <authorList>
            <person name="Petersen C."/>
        </authorList>
    </citation>
    <scope>NUCLEOTIDE SEQUENCE</scope>
    <source>
        <strain evidence="2">IBT 19713</strain>
    </source>
</reference>
<name>A0A9W9TCB8_9EURO</name>
<organism evidence="2 3">
    <name type="scientific">Penicillium chermesinum</name>
    <dbReference type="NCBI Taxonomy" id="63820"/>
    <lineage>
        <taxon>Eukaryota</taxon>
        <taxon>Fungi</taxon>
        <taxon>Dikarya</taxon>
        <taxon>Ascomycota</taxon>
        <taxon>Pezizomycotina</taxon>
        <taxon>Eurotiomycetes</taxon>
        <taxon>Eurotiomycetidae</taxon>
        <taxon>Eurotiales</taxon>
        <taxon>Aspergillaceae</taxon>
        <taxon>Penicillium</taxon>
    </lineage>
</organism>
<feature type="region of interest" description="Disordered" evidence="1">
    <location>
        <begin position="30"/>
        <end position="148"/>
    </location>
</feature>
<dbReference type="GeneID" id="83206903"/>
<keyword evidence="3" id="KW-1185">Reference proteome</keyword>
<dbReference type="EMBL" id="JAPQKS010000008">
    <property type="protein sequence ID" value="KAJ5217296.1"/>
    <property type="molecule type" value="Genomic_DNA"/>
</dbReference>
<reference evidence="2" key="2">
    <citation type="journal article" date="2023" name="IMA Fungus">
        <title>Comparative genomic study of the Penicillium genus elucidates a diverse pangenome and 15 lateral gene transfer events.</title>
        <authorList>
            <person name="Petersen C."/>
            <person name="Sorensen T."/>
            <person name="Nielsen M.R."/>
            <person name="Sondergaard T.E."/>
            <person name="Sorensen J.L."/>
            <person name="Fitzpatrick D.A."/>
            <person name="Frisvad J.C."/>
            <person name="Nielsen K.L."/>
        </authorList>
    </citation>
    <scope>NUCLEOTIDE SEQUENCE</scope>
    <source>
        <strain evidence="2">IBT 19713</strain>
    </source>
</reference>
<dbReference type="AlphaFoldDB" id="A0A9W9TCB8"/>
<protein>
    <submittedName>
        <fullName evidence="2">Uncharacterized protein</fullName>
    </submittedName>
</protein>
<feature type="compositionally biased region" description="Polar residues" evidence="1">
    <location>
        <begin position="119"/>
        <end position="135"/>
    </location>
</feature>
<proteinExistence type="predicted"/>
<gene>
    <name evidence="2" type="ORF">N7468_010304</name>
</gene>
<sequence length="148" mass="16624">MFCNPFEFISDGYAVTRMLRDVRIRKQTYEDSTEIPMEQTAYTGAGDNPSTQDAHPAAATSDQASPLAEYPPVTTYPSHNAPAAQPYDHTVGYSQPHGSYGYSQGNAYDQPNPGYGYEQPSQGYTYDAPHQTQRYDQPHQGYHDQRQF</sequence>
<evidence type="ECO:0000313" key="3">
    <source>
        <dbReference type="Proteomes" id="UP001150941"/>
    </source>
</evidence>
<comment type="caution">
    <text evidence="2">The sequence shown here is derived from an EMBL/GenBank/DDBJ whole genome shotgun (WGS) entry which is preliminary data.</text>
</comment>
<evidence type="ECO:0000256" key="1">
    <source>
        <dbReference type="SAM" id="MobiDB-lite"/>
    </source>
</evidence>
<dbReference type="RefSeq" id="XP_058326167.1">
    <property type="nucleotide sequence ID" value="XM_058479599.1"/>
</dbReference>
<evidence type="ECO:0000313" key="2">
    <source>
        <dbReference type="EMBL" id="KAJ5217296.1"/>
    </source>
</evidence>
<accession>A0A9W9TCB8</accession>
<dbReference type="Proteomes" id="UP001150941">
    <property type="component" value="Unassembled WGS sequence"/>
</dbReference>
<feature type="compositionally biased region" description="Polar residues" evidence="1">
    <location>
        <begin position="92"/>
        <end position="109"/>
    </location>
</feature>